<dbReference type="EMBL" id="JBHSGA010000017">
    <property type="protein sequence ID" value="MFC4527755.1"/>
    <property type="molecule type" value="Genomic_DNA"/>
</dbReference>
<dbReference type="Proteomes" id="UP001595961">
    <property type="component" value="Unassembled WGS sequence"/>
</dbReference>
<comment type="caution">
    <text evidence="3">The sequence shown here is derived from an EMBL/GenBank/DDBJ whole genome shotgun (WGS) entry which is preliminary data.</text>
</comment>
<evidence type="ECO:0000259" key="2">
    <source>
        <dbReference type="Pfam" id="PF09791"/>
    </source>
</evidence>
<protein>
    <submittedName>
        <fullName evidence="3">Oxidoreductase-like domain-containing protein</fullName>
    </submittedName>
</protein>
<organism evidence="3 4">
    <name type="scientific">Dyella halodurans</name>
    <dbReference type="NCBI Taxonomy" id="1920171"/>
    <lineage>
        <taxon>Bacteria</taxon>
        <taxon>Pseudomonadati</taxon>
        <taxon>Pseudomonadota</taxon>
        <taxon>Gammaproteobacteria</taxon>
        <taxon>Lysobacterales</taxon>
        <taxon>Rhodanobacteraceae</taxon>
        <taxon>Dyella</taxon>
    </lineage>
</organism>
<feature type="region of interest" description="Disordered" evidence="1">
    <location>
        <begin position="1"/>
        <end position="29"/>
    </location>
</feature>
<evidence type="ECO:0000256" key="1">
    <source>
        <dbReference type="SAM" id="MobiDB-lite"/>
    </source>
</evidence>
<evidence type="ECO:0000313" key="3">
    <source>
        <dbReference type="EMBL" id="MFC4527755.1"/>
    </source>
</evidence>
<proteinExistence type="predicted"/>
<dbReference type="Pfam" id="PF09791">
    <property type="entry name" value="Oxidored-like"/>
    <property type="match status" value="1"/>
</dbReference>
<reference evidence="4" key="1">
    <citation type="journal article" date="2019" name="Int. J. Syst. Evol. Microbiol.">
        <title>The Global Catalogue of Microorganisms (GCM) 10K type strain sequencing project: providing services to taxonomists for standard genome sequencing and annotation.</title>
        <authorList>
            <consortium name="The Broad Institute Genomics Platform"/>
            <consortium name="The Broad Institute Genome Sequencing Center for Infectious Disease"/>
            <person name="Wu L."/>
            <person name="Ma J."/>
        </authorList>
    </citation>
    <scope>NUCLEOTIDE SEQUENCE [LARGE SCALE GENOMIC DNA]</scope>
    <source>
        <strain evidence="4">CCM 4481</strain>
    </source>
</reference>
<feature type="domain" description="Oxidoreductase-like" evidence="2">
    <location>
        <begin position="22"/>
        <end position="61"/>
    </location>
</feature>
<dbReference type="RefSeq" id="WP_266151729.1">
    <property type="nucleotide sequence ID" value="NZ_CP064028.1"/>
</dbReference>
<accession>A0ABV9C4E4</accession>
<dbReference type="InterPro" id="IPR019180">
    <property type="entry name" value="Oxidoreductase-like_N"/>
</dbReference>
<sequence>MTDSERLNVTEGAPAPSNDPPPVKPVEPDAGDCCGQGCVPCIFDFYEEALTQYYEALAAWKERHPGQSPD</sequence>
<gene>
    <name evidence="3" type="ORF">ACFO5W_14020</name>
</gene>
<keyword evidence="4" id="KW-1185">Reference proteome</keyword>
<name>A0ABV9C4E4_9GAMM</name>
<evidence type="ECO:0000313" key="4">
    <source>
        <dbReference type="Proteomes" id="UP001595961"/>
    </source>
</evidence>